<protein>
    <submittedName>
        <fullName evidence="2">Retinol dehydrogenase 14</fullName>
    </submittedName>
</protein>
<dbReference type="InterPro" id="IPR002347">
    <property type="entry name" value="SDR_fam"/>
</dbReference>
<dbReference type="PANTHER" id="PTHR43157:SF22">
    <property type="entry name" value="SHORT-CHAIN DEHYDROGENASE_REDUCTASE PHMF"/>
    <property type="match status" value="1"/>
</dbReference>
<name>A0AAN6YPW3_9PEZI</name>
<dbReference type="InterPro" id="IPR036291">
    <property type="entry name" value="NAD(P)-bd_dom_sf"/>
</dbReference>
<keyword evidence="3" id="KW-1185">Reference proteome</keyword>
<sequence length="329" mass="36173">MSSPSDLWHAARNPPANPTHLSFHNKAVLVTGANSGLGHASAIKYASLGANPLILAVRTQEKGNQAKSSIIQATNCSPDIFLIETLELTNFASVQKFASRLNSSVPKLHVAQLVAGVSPPTYKKTDEGYEESTQVSVLSTALLAILLLPKLRETARAEGEPSHLSFVNSIAHLDIKPEWIDTQNGETLLQRLNSEAKFDQTTQYYLVKLAAMFIMRGIIDNYARNPKEIIINASCPGMCKTNMGRNHPLGVRIFMFFFYLVLGRSAEAGSRTLVSATGLGEESHGKFWTNDEIMRPSKFMESEEGEQLHRETWNEVLGVLRSHVGDAIP</sequence>
<dbReference type="SUPFAM" id="SSF51735">
    <property type="entry name" value="NAD(P)-binding Rossmann-fold domains"/>
    <property type="match status" value="1"/>
</dbReference>
<organism evidence="2 3">
    <name type="scientific">Podospora fimiseda</name>
    <dbReference type="NCBI Taxonomy" id="252190"/>
    <lineage>
        <taxon>Eukaryota</taxon>
        <taxon>Fungi</taxon>
        <taxon>Dikarya</taxon>
        <taxon>Ascomycota</taxon>
        <taxon>Pezizomycotina</taxon>
        <taxon>Sordariomycetes</taxon>
        <taxon>Sordariomycetidae</taxon>
        <taxon>Sordariales</taxon>
        <taxon>Podosporaceae</taxon>
        <taxon>Podospora</taxon>
    </lineage>
</organism>
<evidence type="ECO:0000313" key="3">
    <source>
        <dbReference type="Proteomes" id="UP001301958"/>
    </source>
</evidence>
<proteinExistence type="predicted"/>
<dbReference type="GO" id="GO:0016491">
    <property type="term" value="F:oxidoreductase activity"/>
    <property type="evidence" value="ECO:0007669"/>
    <property type="project" value="UniProtKB-KW"/>
</dbReference>
<dbReference type="Gene3D" id="3.40.50.720">
    <property type="entry name" value="NAD(P)-binding Rossmann-like Domain"/>
    <property type="match status" value="1"/>
</dbReference>
<accession>A0AAN6YPW3</accession>
<dbReference type="Proteomes" id="UP001301958">
    <property type="component" value="Unassembled WGS sequence"/>
</dbReference>
<dbReference type="AlphaFoldDB" id="A0AAN6YPW3"/>
<keyword evidence="1" id="KW-0560">Oxidoreductase</keyword>
<dbReference type="EMBL" id="MU865480">
    <property type="protein sequence ID" value="KAK4222298.1"/>
    <property type="molecule type" value="Genomic_DNA"/>
</dbReference>
<evidence type="ECO:0000313" key="2">
    <source>
        <dbReference type="EMBL" id="KAK4222298.1"/>
    </source>
</evidence>
<dbReference type="Pfam" id="PF00106">
    <property type="entry name" value="adh_short"/>
    <property type="match status" value="1"/>
</dbReference>
<gene>
    <name evidence="2" type="ORF">QBC38DRAFT_427569</name>
</gene>
<reference evidence="2" key="2">
    <citation type="submission" date="2023-05" db="EMBL/GenBank/DDBJ databases">
        <authorList>
            <consortium name="Lawrence Berkeley National Laboratory"/>
            <person name="Steindorff A."/>
            <person name="Hensen N."/>
            <person name="Bonometti L."/>
            <person name="Westerberg I."/>
            <person name="Brannstrom I.O."/>
            <person name="Guillou S."/>
            <person name="Cros-Aarteil S."/>
            <person name="Calhoun S."/>
            <person name="Haridas S."/>
            <person name="Kuo A."/>
            <person name="Mondo S."/>
            <person name="Pangilinan J."/>
            <person name="Riley R."/>
            <person name="Labutti K."/>
            <person name="Andreopoulos B."/>
            <person name="Lipzen A."/>
            <person name="Chen C."/>
            <person name="Yanf M."/>
            <person name="Daum C."/>
            <person name="Ng V."/>
            <person name="Clum A."/>
            <person name="Ohm R."/>
            <person name="Martin F."/>
            <person name="Silar P."/>
            <person name="Natvig D."/>
            <person name="Lalanne C."/>
            <person name="Gautier V."/>
            <person name="Ament-Velasquez S.L."/>
            <person name="Kruys A."/>
            <person name="Hutchinson M.I."/>
            <person name="Powell A.J."/>
            <person name="Barry K."/>
            <person name="Miller A.N."/>
            <person name="Grigoriev I.V."/>
            <person name="Debuchy R."/>
            <person name="Gladieux P."/>
            <person name="Thoren M.H."/>
            <person name="Johannesson H."/>
        </authorList>
    </citation>
    <scope>NUCLEOTIDE SEQUENCE</scope>
    <source>
        <strain evidence="2">CBS 990.96</strain>
    </source>
</reference>
<comment type="caution">
    <text evidence="2">The sequence shown here is derived from an EMBL/GenBank/DDBJ whole genome shotgun (WGS) entry which is preliminary data.</text>
</comment>
<dbReference type="PANTHER" id="PTHR43157">
    <property type="entry name" value="PHOSPHATIDYLINOSITOL-GLYCAN BIOSYNTHESIS CLASS F PROTEIN-RELATED"/>
    <property type="match status" value="1"/>
</dbReference>
<reference evidence="2" key="1">
    <citation type="journal article" date="2023" name="Mol. Phylogenet. Evol.">
        <title>Genome-scale phylogeny and comparative genomics of the fungal order Sordariales.</title>
        <authorList>
            <person name="Hensen N."/>
            <person name="Bonometti L."/>
            <person name="Westerberg I."/>
            <person name="Brannstrom I.O."/>
            <person name="Guillou S."/>
            <person name="Cros-Aarteil S."/>
            <person name="Calhoun S."/>
            <person name="Haridas S."/>
            <person name="Kuo A."/>
            <person name="Mondo S."/>
            <person name="Pangilinan J."/>
            <person name="Riley R."/>
            <person name="LaButti K."/>
            <person name="Andreopoulos B."/>
            <person name="Lipzen A."/>
            <person name="Chen C."/>
            <person name="Yan M."/>
            <person name="Daum C."/>
            <person name="Ng V."/>
            <person name="Clum A."/>
            <person name="Steindorff A."/>
            <person name="Ohm R.A."/>
            <person name="Martin F."/>
            <person name="Silar P."/>
            <person name="Natvig D.O."/>
            <person name="Lalanne C."/>
            <person name="Gautier V."/>
            <person name="Ament-Velasquez S.L."/>
            <person name="Kruys A."/>
            <person name="Hutchinson M.I."/>
            <person name="Powell A.J."/>
            <person name="Barry K."/>
            <person name="Miller A.N."/>
            <person name="Grigoriev I.V."/>
            <person name="Debuchy R."/>
            <person name="Gladieux P."/>
            <person name="Hiltunen Thoren M."/>
            <person name="Johannesson H."/>
        </authorList>
    </citation>
    <scope>NUCLEOTIDE SEQUENCE</scope>
    <source>
        <strain evidence="2">CBS 990.96</strain>
    </source>
</reference>
<dbReference type="PRINTS" id="PR00081">
    <property type="entry name" value="GDHRDH"/>
</dbReference>
<evidence type="ECO:0000256" key="1">
    <source>
        <dbReference type="ARBA" id="ARBA00023002"/>
    </source>
</evidence>